<dbReference type="GeneID" id="83727410"/>
<comment type="caution">
    <text evidence="2">The sequence shown here is derived from an EMBL/GenBank/DDBJ whole genome shotgun (WGS) entry which is preliminary data.</text>
</comment>
<gene>
    <name evidence="4" type="ORF">GGP45_002093</name>
    <name evidence="1" type="ORF">GGP71_002139</name>
    <name evidence="2" type="ORF">GGP82_001041</name>
    <name evidence="5" type="ORF">GGP99_001809</name>
    <name evidence="3" type="ORF">GGQ01_000625</name>
</gene>
<protein>
    <submittedName>
        <fullName evidence="2">Uncharacterized protein</fullName>
    </submittedName>
</protein>
<name>A0A9X2PK12_9BACT</name>
<dbReference type="Proteomes" id="UP001155110">
    <property type="component" value="Unassembled WGS sequence"/>
</dbReference>
<sequence length="94" mass="10291">MDTTTIIDELEGVAARLGIEVRAEPGNFRGGRCVVAGEEVIMLNTNDLPETQLVVLAEALRDAPLDTIYLKPAVRRALEEAWAEHMSAEAPHDH</sequence>
<dbReference type="Proteomes" id="UP001155040">
    <property type="component" value="Unassembled WGS sequence"/>
</dbReference>
<proteinExistence type="predicted"/>
<dbReference type="EMBL" id="JANTZM010000008">
    <property type="protein sequence ID" value="MCS4157842.1"/>
    <property type="molecule type" value="Genomic_DNA"/>
</dbReference>
<dbReference type="AlphaFoldDB" id="A0A9X2PK12"/>
<evidence type="ECO:0000313" key="6">
    <source>
        <dbReference type="Proteomes" id="UP001155034"/>
    </source>
</evidence>
<accession>A0A9X2PK12</accession>
<dbReference type="EMBL" id="JANUBL010000003">
    <property type="protein sequence ID" value="MCS4121740.1"/>
    <property type="molecule type" value="Genomic_DNA"/>
</dbReference>
<dbReference type="EMBL" id="JANUBF010000003">
    <property type="protein sequence ID" value="MCS4035577.1"/>
    <property type="molecule type" value="Genomic_DNA"/>
</dbReference>
<dbReference type="EMBL" id="JANUAU010000006">
    <property type="protein sequence ID" value="MCS3678209.1"/>
    <property type="molecule type" value="Genomic_DNA"/>
</dbReference>
<evidence type="ECO:0000313" key="2">
    <source>
        <dbReference type="EMBL" id="MCS3864495.1"/>
    </source>
</evidence>
<organism evidence="2 6">
    <name type="scientific">Salinibacter ruber</name>
    <dbReference type="NCBI Taxonomy" id="146919"/>
    <lineage>
        <taxon>Bacteria</taxon>
        <taxon>Pseudomonadati</taxon>
        <taxon>Rhodothermota</taxon>
        <taxon>Rhodothermia</taxon>
        <taxon>Rhodothermales</taxon>
        <taxon>Salinibacteraceae</taxon>
        <taxon>Salinibacter</taxon>
    </lineage>
</organism>
<dbReference type="RefSeq" id="WP_118826019.1">
    <property type="nucleotide sequence ID" value="NZ_CALTSF010000024.1"/>
</dbReference>
<evidence type="ECO:0000313" key="3">
    <source>
        <dbReference type="EMBL" id="MCS4035577.1"/>
    </source>
</evidence>
<dbReference type="Proteomes" id="UP001155034">
    <property type="component" value="Unassembled WGS sequence"/>
</dbReference>
<dbReference type="Proteomes" id="UP001155027">
    <property type="component" value="Unassembled WGS sequence"/>
</dbReference>
<dbReference type="EMBL" id="JANTYZ010000002">
    <property type="protein sequence ID" value="MCS3864495.1"/>
    <property type="molecule type" value="Genomic_DNA"/>
</dbReference>
<reference evidence="2" key="1">
    <citation type="submission" date="2022-08" db="EMBL/GenBank/DDBJ databases">
        <title>Genomic Encyclopedia of Type Strains, Phase V (KMG-V): Genome sequencing to study the core and pangenomes of soil and plant-associated prokaryotes.</title>
        <authorList>
            <person name="Whitman W."/>
        </authorList>
    </citation>
    <scope>NUCLEOTIDE SEQUENCE</scope>
    <source>
        <strain evidence="1">0</strain>
        <strain evidence="2">SP2016B</strain>
        <strain evidence="5">SP3002</strain>
        <strain evidence="3">SP3012</strain>
        <strain evidence="4">SP3026</strain>
    </source>
</reference>
<dbReference type="Proteomes" id="UP001155144">
    <property type="component" value="Unassembled WGS sequence"/>
</dbReference>
<evidence type="ECO:0000313" key="5">
    <source>
        <dbReference type="EMBL" id="MCS4157842.1"/>
    </source>
</evidence>
<evidence type="ECO:0000313" key="4">
    <source>
        <dbReference type="EMBL" id="MCS4121740.1"/>
    </source>
</evidence>
<evidence type="ECO:0000313" key="1">
    <source>
        <dbReference type="EMBL" id="MCS3678209.1"/>
    </source>
</evidence>